<feature type="domain" description="Imelysin-like" evidence="4">
    <location>
        <begin position="160"/>
        <end position="390"/>
    </location>
</feature>
<reference evidence="6" key="1">
    <citation type="journal article" date="2019" name="Int. J. Syst. Evol. Microbiol.">
        <title>The Global Catalogue of Microorganisms (GCM) 10K type strain sequencing project: providing services to taxonomists for standard genome sequencing and annotation.</title>
        <authorList>
            <consortium name="The Broad Institute Genomics Platform"/>
            <consortium name="The Broad Institute Genome Sequencing Center for Infectious Disease"/>
            <person name="Wu L."/>
            <person name="Ma J."/>
        </authorList>
    </citation>
    <scope>NUCLEOTIDE SEQUENCE [LARGE SCALE GENOMIC DNA]</scope>
    <source>
        <strain evidence="6">JCM 4586</strain>
    </source>
</reference>
<dbReference type="InterPro" id="IPR038352">
    <property type="entry name" value="Imelysin_sf"/>
</dbReference>
<keyword evidence="3" id="KW-0732">Signal</keyword>
<evidence type="ECO:0000259" key="4">
    <source>
        <dbReference type="Pfam" id="PF09375"/>
    </source>
</evidence>
<comment type="subcellular location">
    <subcellularLocation>
        <location evidence="1">Cell envelope</location>
    </subcellularLocation>
</comment>
<dbReference type="InterPro" id="IPR018976">
    <property type="entry name" value="Imelysin-like"/>
</dbReference>
<name>A0ABQ2Y5D3_9ACTN</name>
<protein>
    <submittedName>
        <fullName evidence="5">Iron transporter</fullName>
    </submittedName>
</protein>
<sequence length="401" mass="42622">MTDSALAGRRPPRWRVTGTAVAGGAAVVVLAGCGAAPRTPAAGDDRVDASPGRCGHGWRHPRPGTQTFTLHNTSGTAAEVRLTDTRTGAVLGEAEGLAPGAARTLPVRLGAGTYAFVCLGEDTDPVTGPAVRVPGDPRRTRSGPAAVPVSVHDLIPPALAYQRWAGRSMTRLVAATDALRAAVRTGDRAAARSRWLTAHLAYARLGAAYGAFGDAGDALDRTAAGLPRGVRDPGFTGFHRVEHGLWHRERAPGLRRAADRLARDVRALRAGWARTRMDPADLGRRAHEILEDTLRAELTGRTDYGSGSSLATARAHLDATRAVLRPLRPLLRTRYPGLPALDRRLDRAARALDAHAHAYRGTWTPLGRLDRAQRARIDAAVGDLTERLASVAALCDARRTP</sequence>
<dbReference type="Proteomes" id="UP000659223">
    <property type="component" value="Unassembled WGS sequence"/>
</dbReference>
<accession>A0ABQ2Y5D3</accession>
<comment type="caution">
    <text evidence="5">The sequence shown here is derived from an EMBL/GenBank/DDBJ whole genome shotgun (WGS) entry which is preliminary data.</text>
</comment>
<dbReference type="PANTHER" id="PTHR39192">
    <property type="entry name" value="IRON UPTAKE SYSTEM COMPONENT EFEO"/>
    <property type="match status" value="1"/>
</dbReference>
<evidence type="ECO:0000313" key="6">
    <source>
        <dbReference type="Proteomes" id="UP000659223"/>
    </source>
</evidence>
<dbReference type="PANTHER" id="PTHR39192:SF1">
    <property type="entry name" value="IRON UPTAKE SYSTEM COMPONENT EFEO"/>
    <property type="match status" value="1"/>
</dbReference>
<gene>
    <name evidence="5" type="ORF">GCM10010324_02440</name>
</gene>
<evidence type="ECO:0000313" key="5">
    <source>
        <dbReference type="EMBL" id="GGX61252.1"/>
    </source>
</evidence>
<dbReference type="EMBL" id="BMUT01000001">
    <property type="protein sequence ID" value="GGX61252.1"/>
    <property type="molecule type" value="Genomic_DNA"/>
</dbReference>
<dbReference type="InterPro" id="IPR034981">
    <property type="entry name" value="Imelysin-like_EfeO/Algp7"/>
</dbReference>
<dbReference type="Pfam" id="PF09375">
    <property type="entry name" value="Peptidase_M75"/>
    <property type="match status" value="1"/>
</dbReference>
<comment type="similarity">
    <text evidence="2">Belongs to the EfeM/EfeO family.</text>
</comment>
<evidence type="ECO:0000256" key="2">
    <source>
        <dbReference type="ARBA" id="ARBA00005989"/>
    </source>
</evidence>
<organism evidence="5 6">
    <name type="scientific">Streptomyces hiroshimensis</name>
    <dbReference type="NCBI Taxonomy" id="66424"/>
    <lineage>
        <taxon>Bacteria</taxon>
        <taxon>Bacillati</taxon>
        <taxon>Actinomycetota</taxon>
        <taxon>Actinomycetes</taxon>
        <taxon>Kitasatosporales</taxon>
        <taxon>Streptomycetaceae</taxon>
        <taxon>Streptomyces</taxon>
    </lineage>
</organism>
<dbReference type="Gene3D" id="1.20.1420.20">
    <property type="entry name" value="M75 peptidase, HXXE motif"/>
    <property type="match status" value="1"/>
</dbReference>
<evidence type="ECO:0000256" key="3">
    <source>
        <dbReference type="ARBA" id="ARBA00022729"/>
    </source>
</evidence>
<dbReference type="RefSeq" id="WP_229898664.1">
    <property type="nucleotide sequence ID" value="NZ_BMUT01000001.1"/>
</dbReference>
<dbReference type="InterPro" id="IPR050894">
    <property type="entry name" value="EfeM/EfeO_iron_uptake"/>
</dbReference>
<proteinExistence type="inferred from homology"/>
<dbReference type="CDD" id="cd14656">
    <property type="entry name" value="Imelysin-like_EfeO"/>
    <property type="match status" value="1"/>
</dbReference>
<evidence type="ECO:0000256" key="1">
    <source>
        <dbReference type="ARBA" id="ARBA00004196"/>
    </source>
</evidence>
<keyword evidence="6" id="KW-1185">Reference proteome</keyword>